<feature type="domain" description="Lipase" evidence="7">
    <location>
        <begin position="480"/>
        <end position="762"/>
    </location>
</feature>
<dbReference type="OrthoDB" id="199913at2759"/>
<accession>A0A9Q0MY79</accession>
<protein>
    <submittedName>
        <fullName evidence="8">Vitellogenin-1</fullName>
    </submittedName>
</protein>
<feature type="signal peptide" evidence="6">
    <location>
        <begin position="1"/>
        <end position="21"/>
    </location>
</feature>
<evidence type="ECO:0000256" key="6">
    <source>
        <dbReference type="SAM" id="SignalP"/>
    </source>
</evidence>
<evidence type="ECO:0000256" key="3">
    <source>
        <dbReference type="ARBA" id="ARBA00022525"/>
    </source>
</evidence>
<dbReference type="PANTHER" id="PTHR11610">
    <property type="entry name" value="LIPASE"/>
    <property type="match status" value="1"/>
</dbReference>
<dbReference type="Pfam" id="PF00151">
    <property type="entry name" value="Lipase"/>
    <property type="match status" value="2"/>
</dbReference>
<dbReference type="InterPro" id="IPR033906">
    <property type="entry name" value="Lipase_N"/>
</dbReference>
<dbReference type="SUPFAM" id="SSF53474">
    <property type="entry name" value="alpha/beta-Hydrolases"/>
    <property type="match status" value="2"/>
</dbReference>
<dbReference type="PRINTS" id="PR00821">
    <property type="entry name" value="TAGLIPASE"/>
</dbReference>
<feature type="domain" description="Lipase" evidence="7">
    <location>
        <begin position="100"/>
        <end position="369"/>
    </location>
</feature>
<keyword evidence="9" id="KW-1185">Reference proteome</keyword>
<dbReference type="InterPro" id="IPR000734">
    <property type="entry name" value="TAG_lipase"/>
</dbReference>
<evidence type="ECO:0000256" key="5">
    <source>
        <dbReference type="RuleBase" id="RU004262"/>
    </source>
</evidence>
<dbReference type="InterPro" id="IPR013818">
    <property type="entry name" value="Lipase"/>
</dbReference>
<dbReference type="GO" id="GO:0016042">
    <property type="term" value="P:lipid catabolic process"/>
    <property type="evidence" value="ECO:0007669"/>
    <property type="project" value="TreeGrafter"/>
</dbReference>
<dbReference type="Gene3D" id="3.40.50.1820">
    <property type="entry name" value="alpha/beta hydrolase"/>
    <property type="match status" value="2"/>
</dbReference>
<feature type="chain" id="PRO_5040414966" evidence="6">
    <location>
        <begin position="22"/>
        <end position="778"/>
    </location>
</feature>
<dbReference type="GO" id="GO:0016298">
    <property type="term" value="F:lipase activity"/>
    <property type="evidence" value="ECO:0007669"/>
    <property type="project" value="InterPro"/>
</dbReference>
<gene>
    <name evidence="8" type="ORF">Bhyg_12854</name>
</gene>
<evidence type="ECO:0000256" key="2">
    <source>
        <dbReference type="ARBA" id="ARBA00010701"/>
    </source>
</evidence>
<proteinExistence type="inferred from homology"/>
<evidence type="ECO:0000259" key="7">
    <source>
        <dbReference type="Pfam" id="PF00151"/>
    </source>
</evidence>
<dbReference type="CDD" id="cd00707">
    <property type="entry name" value="Pancreat_lipase_like"/>
    <property type="match status" value="2"/>
</dbReference>
<name>A0A9Q0MY79_9DIPT</name>
<evidence type="ECO:0000256" key="1">
    <source>
        <dbReference type="ARBA" id="ARBA00004613"/>
    </source>
</evidence>
<dbReference type="GO" id="GO:0005615">
    <property type="term" value="C:extracellular space"/>
    <property type="evidence" value="ECO:0007669"/>
    <property type="project" value="TreeGrafter"/>
</dbReference>
<keyword evidence="4 6" id="KW-0732">Signal</keyword>
<comment type="similarity">
    <text evidence="2 5">Belongs to the AB hydrolase superfamily. Lipase family.</text>
</comment>
<dbReference type="InterPro" id="IPR029058">
    <property type="entry name" value="AB_hydrolase_fold"/>
</dbReference>
<comment type="subcellular location">
    <subcellularLocation>
        <location evidence="1">Secreted</location>
    </subcellularLocation>
</comment>
<dbReference type="PANTHER" id="PTHR11610:SF149">
    <property type="entry name" value="FI01450P-RELATED"/>
    <property type="match status" value="1"/>
</dbReference>
<organism evidence="8 9">
    <name type="scientific">Pseudolycoriella hygida</name>
    <dbReference type="NCBI Taxonomy" id="35572"/>
    <lineage>
        <taxon>Eukaryota</taxon>
        <taxon>Metazoa</taxon>
        <taxon>Ecdysozoa</taxon>
        <taxon>Arthropoda</taxon>
        <taxon>Hexapoda</taxon>
        <taxon>Insecta</taxon>
        <taxon>Pterygota</taxon>
        <taxon>Neoptera</taxon>
        <taxon>Endopterygota</taxon>
        <taxon>Diptera</taxon>
        <taxon>Nematocera</taxon>
        <taxon>Sciaroidea</taxon>
        <taxon>Sciaridae</taxon>
        <taxon>Pseudolycoriella</taxon>
    </lineage>
</organism>
<reference evidence="8" key="1">
    <citation type="submission" date="2022-07" db="EMBL/GenBank/DDBJ databases">
        <authorList>
            <person name="Trinca V."/>
            <person name="Uliana J.V.C."/>
            <person name="Torres T.T."/>
            <person name="Ward R.J."/>
            <person name="Monesi N."/>
        </authorList>
    </citation>
    <scope>NUCLEOTIDE SEQUENCE</scope>
    <source>
        <strain evidence="8">HSMRA1968</strain>
        <tissue evidence="8">Whole embryos</tissue>
    </source>
</reference>
<comment type="caution">
    <text evidence="8">The sequence shown here is derived from an EMBL/GenBank/DDBJ whole genome shotgun (WGS) entry which is preliminary data.</text>
</comment>
<evidence type="ECO:0000313" key="9">
    <source>
        <dbReference type="Proteomes" id="UP001151699"/>
    </source>
</evidence>
<keyword evidence="3" id="KW-0964">Secreted</keyword>
<dbReference type="AlphaFoldDB" id="A0A9Q0MY79"/>
<dbReference type="FunFam" id="3.40.50.1820:FF:000122">
    <property type="entry name" value="Vitellogenin-3-like Protein"/>
    <property type="match status" value="1"/>
</dbReference>
<dbReference type="GO" id="GO:0017171">
    <property type="term" value="F:serine hydrolase activity"/>
    <property type="evidence" value="ECO:0007669"/>
    <property type="project" value="TreeGrafter"/>
</dbReference>
<evidence type="ECO:0000313" key="8">
    <source>
        <dbReference type="EMBL" id="KAJ6640105.1"/>
    </source>
</evidence>
<evidence type="ECO:0000256" key="4">
    <source>
        <dbReference type="ARBA" id="ARBA00022729"/>
    </source>
</evidence>
<sequence length="778" mass="85483">MKVSFINAIILCLLLSNEVVSENVVTNVFKSIKDTATGVVKKIPNSLPSVETIFAASKNLLVGYPFKLIFKAINWFCSTALSINHIKPRRKVSPQVNQMNLVLLKKHKKYSVSLQYPELLWKNSKFRKDLNTVILVTGWTSNINETNDAMKAMANAYNCRGNVNFIALDTGSFVDTLYTWSAFNTEAVGYLLAKALVSLVSFYPVEKLHLIGHSLGAHIAGSAGRNLHGMTFQLIPRITGLDPANPCFNEGENLSGLSRGDADFVDVIHTNSGVLGKREAIGDCDFYPNGVRPLPPGCLSIVCAHARSWELYAETVYPGNEYTFMAVKCGSLPALNSGYCRGYKYPMGYAVPFNLKGNYFLKTKRHSPYGEDIHPCSVLKSERWNINLLAMNIPLIFVLCSSVLLQSGIVWANIFTSVAKSTVDIASGVAQKIPESIPSPEALFSSSKNLLVGYPFEVAAKAINIFCSAALSENQIKPKTKYLPELDQMNFVLLTPNDKHLIPLKNPQQLWNHHSFNSTLKTEILVTGWTSNINETNEALQTIWEGYKCRGNVNFVAVDTAKFVDTLYSWSAFNTEELGKLIAEAIEALLTQFPNYSVKDIHLIGHSLGAHIVGSAGRNFAYKNSNLLSRITGLDPANPCFNEGEKLTGLSRGDADFVDIIHSNSGVLGKRDPIGDCDFYPNGLSPLPPGCFTIVCAHGRAWEYYAESIYPGNENVFEGVKCGSLTALNTGYCPGKKFSMGYAVPHNLKGNYFLATNSDKPYGKGPRGTDTKCAASRR</sequence>
<dbReference type="EMBL" id="WJQU01000003">
    <property type="protein sequence ID" value="KAJ6640105.1"/>
    <property type="molecule type" value="Genomic_DNA"/>
</dbReference>
<dbReference type="Proteomes" id="UP001151699">
    <property type="component" value="Chromosome X"/>
</dbReference>